<reference evidence="1" key="2">
    <citation type="submission" date="2022-04" db="EMBL/GenBank/DDBJ databases">
        <title>Complete Genome Sequence of Flavobacterium sediminilitoris YSM-43, Isolated from a Tidal Sediment.</title>
        <authorList>
            <person name="Lee P.A."/>
        </authorList>
    </citation>
    <scope>NUCLEOTIDE SEQUENCE</scope>
    <source>
        <strain evidence="1">YSM-43</strain>
    </source>
</reference>
<dbReference type="EMBL" id="CP090145">
    <property type="protein sequence ID" value="UOX35325.1"/>
    <property type="molecule type" value="Genomic_DNA"/>
</dbReference>
<protein>
    <submittedName>
        <fullName evidence="1">Uncharacterized protein</fullName>
    </submittedName>
</protein>
<reference evidence="1" key="1">
    <citation type="submission" date="2021-12" db="EMBL/GenBank/DDBJ databases">
        <authorList>
            <person name="Cha I.-T."/>
            <person name="Lee K.-E."/>
            <person name="Park S.-J."/>
        </authorList>
    </citation>
    <scope>NUCLEOTIDE SEQUENCE</scope>
    <source>
        <strain evidence="1">YSM-43</strain>
    </source>
</reference>
<dbReference type="Proteomes" id="UP000830454">
    <property type="component" value="Chromosome"/>
</dbReference>
<organism evidence="1 2">
    <name type="scientific">Flavobacterium sediminilitoris</name>
    <dbReference type="NCBI Taxonomy" id="2024526"/>
    <lineage>
        <taxon>Bacteria</taxon>
        <taxon>Pseudomonadati</taxon>
        <taxon>Bacteroidota</taxon>
        <taxon>Flavobacteriia</taxon>
        <taxon>Flavobacteriales</taxon>
        <taxon>Flavobacteriaceae</taxon>
        <taxon>Flavobacterium</taxon>
    </lineage>
</organism>
<evidence type="ECO:0000313" key="1">
    <source>
        <dbReference type="EMBL" id="UOX35325.1"/>
    </source>
</evidence>
<accession>A0ABY4HR29</accession>
<name>A0ABY4HR29_9FLAO</name>
<sequence length="103" mass="12257">MMCIPIIYSIVCFPNLILNAMPDIINYKEEVKRLICDSYEPADMVSVEFKYTTKEIVCNLKKVLPDNAVDEHLIYEALQELNFEPKEESPLEFYWYFKRKNHS</sequence>
<proteinExistence type="predicted"/>
<gene>
    <name evidence="1" type="ORF">LXD69_07340</name>
</gene>
<dbReference type="RefSeq" id="WP_246918547.1">
    <property type="nucleotide sequence ID" value="NZ_CP090145.1"/>
</dbReference>
<keyword evidence="2" id="KW-1185">Reference proteome</keyword>
<evidence type="ECO:0000313" key="2">
    <source>
        <dbReference type="Proteomes" id="UP000830454"/>
    </source>
</evidence>